<organism evidence="6 7">
    <name type="scientific">Pygocentrus nattereri</name>
    <name type="common">Red-bellied piranha</name>
    <dbReference type="NCBI Taxonomy" id="42514"/>
    <lineage>
        <taxon>Eukaryota</taxon>
        <taxon>Metazoa</taxon>
        <taxon>Chordata</taxon>
        <taxon>Craniata</taxon>
        <taxon>Vertebrata</taxon>
        <taxon>Euteleostomi</taxon>
        <taxon>Actinopterygii</taxon>
        <taxon>Neopterygii</taxon>
        <taxon>Teleostei</taxon>
        <taxon>Ostariophysi</taxon>
        <taxon>Characiformes</taxon>
        <taxon>Characoidei</taxon>
        <taxon>Pygocentrus</taxon>
    </lineage>
</organism>
<dbReference type="Proteomes" id="UP001501920">
    <property type="component" value="Chromosome 8"/>
</dbReference>
<dbReference type="PANTHER" id="PTHR12015">
    <property type="entry name" value="SMALL INDUCIBLE CYTOKINE A"/>
    <property type="match status" value="1"/>
</dbReference>
<evidence type="ECO:0000256" key="3">
    <source>
        <dbReference type="ARBA" id="ARBA00023157"/>
    </source>
</evidence>
<evidence type="ECO:0000259" key="5">
    <source>
        <dbReference type="SMART" id="SM00199"/>
    </source>
</evidence>
<evidence type="ECO:0000256" key="1">
    <source>
        <dbReference type="ARBA" id="ARBA00010868"/>
    </source>
</evidence>
<dbReference type="CDD" id="cd00272">
    <property type="entry name" value="Chemokine_CC"/>
    <property type="match status" value="1"/>
</dbReference>
<feature type="domain" description="Chemokine interleukin-8-like" evidence="5">
    <location>
        <begin position="23"/>
        <end position="80"/>
    </location>
</feature>
<dbReference type="GO" id="GO:0005615">
    <property type="term" value="C:extracellular space"/>
    <property type="evidence" value="ECO:0007669"/>
    <property type="project" value="UniProtKB-KW"/>
</dbReference>
<dbReference type="Ensembl" id="ENSPNAT00000074014.1">
    <property type="protein sequence ID" value="ENSPNAP00000040262.1"/>
    <property type="gene ID" value="ENSPNAG00000032161.1"/>
</dbReference>
<dbReference type="GO" id="GO:0008009">
    <property type="term" value="F:chemokine activity"/>
    <property type="evidence" value="ECO:0007669"/>
    <property type="project" value="InterPro"/>
</dbReference>
<evidence type="ECO:0000313" key="7">
    <source>
        <dbReference type="Proteomes" id="UP001501920"/>
    </source>
</evidence>
<accession>A0AAR2IQE8</accession>
<dbReference type="GO" id="GO:0006955">
    <property type="term" value="P:immune response"/>
    <property type="evidence" value="ECO:0007669"/>
    <property type="project" value="InterPro"/>
</dbReference>
<comment type="similarity">
    <text evidence="1 4">Belongs to the intercrine beta (chemokine CC) family.</text>
</comment>
<dbReference type="GeneTree" id="ENSGT01120000272426"/>
<dbReference type="Pfam" id="PF00048">
    <property type="entry name" value="IL8"/>
    <property type="match status" value="1"/>
</dbReference>
<dbReference type="SUPFAM" id="SSF54117">
    <property type="entry name" value="Interleukin 8-like chemokines"/>
    <property type="match status" value="1"/>
</dbReference>
<evidence type="ECO:0000256" key="2">
    <source>
        <dbReference type="ARBA" id="ARBA00022514"/>
    </source>
</evidence>
<sequence>MRVLFTALLLCSLQLVYSGEYRNSDCCFKLIKIKIPLPRITSYWWTSSSCLKKAVVFQTVKAKFCVDPTASWVDGHLKTLDKQLPRPPAAPN</sequence>
<dbReference type="SMART" id="SM00199">
    <property type="entry name" value="SCY"/>
    <property type="match status" value="1"/>
</dbReference>
<dbReference type="Gene3D" id="2.40.50.40">
    <property type="match status" value="1"/>
</dbReference>
<dbReference type="InterPro" id="IPR001811">
    <property type="entry name" value="Chemokine_IL8-like_dom"/>
</dbReference>
<proteinExistence type="inferred from homology"/>
<reference evidence="6 7" key="1">
    <citation type="submission" date="2020-10" db="EMBL/GenBank/DDBJ databases">
        <title>Pygocentrus nattereri (red-bellied piranha) genome, fPygNat1, primary haplotype.</title>
        <authorList>
            <person name="Myers G."/>
            <person name="Meyer A."/>
            <person name="Karagic N."/>
            <person name="Pippel M."/>
            <person name="Winkler S."/>
            <person name="Tracey A."/>
            <person name="Wood J."/>
            <person name="Formenti G."/>
            <person name="Howe K."/>
            <person name="Fedrigo O."/>
            <person name="Jarvis E.D."/>
        </authorList>
    </citation>
    <scope>NUCLEOTIDE SEQUENCE [LARGE SCALE GENOMIC DNA]</scope>
</reference>
<keyword evidence="3" id="KW-1015">Disulfide bond</keyword>
<keyword evidence="2 4" id="KW-0202">Cytokine</keyword>
<dbReference type="AlphaFoldDB" id="A0AAR2IQE8"/>
<keyword evidence="4" id="KW-0732">Signal</keyword>
<dbReference type="InterPro" id="IPR039809">
    <property type="entry name" value="Chemokine_b/g/d"/>
</dbReference>
<evidence type="ECO:0000256" key="4">
    <source>
        <dbReference type="RuleBase" id="RU361150"/>
    </source>
</evidence>
<keyword evidence="7" id="KW-1185">Reference proteome</keyword>
<keyword evidence="4" id="KW-0145">Chemotaxis</keyword>
<keyword evidence="4" id="KW-0964">Secreted</keyword>
<reference evidence="6" key="3">
    <citation type="submission" date="2025-09" db="UniProtKB">
        <authorList>
            <consortium name="Ensembl"/>
        </authorList>
    </citation>
    <scope>IDENTIFICATION</scope>
</reference>
<name>A0AAR2IQE8_PYGNA</name>
<dbReference type="PROSITE" id="PS00472">
    <property type="entry name" value="SMALL_CYTOKINES_CC"/>
    <property type="match status" value="1"/>
</dbReference>
<feature type="signal peptide" evidence="4">
    <location>
        <begin position="1"/>
        <end position="18"/>
    </location>
</feature>
<evidence type="ECO:0000313" key="6">
    <source>
        <dbReference type="Ensembl" id="ENSPNAP00000040262.1"/>
    </source>
</evidence>
<dbReference type="InterPro" id="IPR000827">
    <property type="entry name" value="Chemokine_CC_CS"/>
</dbReference>
<dbReference type="InterPro" id="IPR036048">
    <property type="entry name" value="Interleukin_8-like_sf"/>
</dbReference>
<protein>
    <recommendedName>
        <fullName evidence="4">C-C motif chemokine</fullName>
    </recommendedName>
</protein>
<feature type="chain" id="PRO_5043088751" description="C-C motif chemokine" evidence="4">
    <location>
        <begin position="19"/>
        <end position="92"/>
    </location>
</feature>
<reference evidence="6" key="2">
    <citation type="submission" date="2025-08" db="UniProtKB">
        <authorList>
            <consortium name="Ensembl"/>
        </authorList>
    </citation>
    <scope>IDENTIFICATION</scope>
</reference>
<comment type="subcellular location">
    <subcellularLocation>
        <location evidence="4">Secreted</location>
    </subcellularLocation>
</comment>